<evidence type="ECO:0000259" key="4">
    <source>
        <dbReference type="Pfam" id="PF00673"/>
    </source>
</evidence>
<dbReference type="AlphaFoldDB" id="A0AAD5UG63"/>
<sequence>MRLIRNIRNFRCMSTEVEKVSVVNPIPLIPRLETHYYETLYDDLMILTYDHSSPQASLERLEKSAFWKSNLDALDESTFTTPVADLPTKPTTNITSNLATVKYEHIGLPIFPKLIRKKLKNPIDFTPIKKEEFLAPAELPPPPYYTPFPNRIPGLKRIQLKIWAEEAVANKSILLSAIMSLQSITGKRPVPLFAETGDHSKKIRKGMPLGATVEIKGEQMYSFLDKLVQCVLPRIREYEGVNPIGDGKGSLTVKLPASAVGTFPDIEPHFDSFPRLFETEVTFITSGRNDYETCLLLSGFQIPFLAEKKIIEERKIVSDDPWAAIKNAKTREERKALYAEIQKQRQQKK</sequence>
<dbReference type="GO" id="GO:0005840">
    <property type="term" value="C:ribosome"/>
    <property type="evidence" value="ECO:0007669"/>
    <property type="project" value="UniProtKB-KW"/>
</dbReference>
<dbReference type="InterPro" id="IPR002132">
    <property type="entry name" value="Ribosomal_uL5"/>
</dbReference>
<feature type="domain" description="Large ribosomal subunit protein uL5 C-terminal" evidence="4">
    <location>
        <begin position="208"/>
        <end position="304"/>
    </location>
</feature>
<evidence type="ECO:0000256" key="2">
    <source>
        <dbReference type="ARBA" id="ARBA00022980"/>
    </source>
</evidence>
<comment type="caution">
    <text evidence="5">The sequence shown here is derived from an EMBL/GenBank/DDBJ whole genome shotgun (WGS) entry which is preliminary data.</text>
</comment>
<dbReference type="Gene3D" id="3.30.1440.10">
    <property type="match status" value="1"/>
</dbReference>
<dbReference type="GO" id="GO:0003735">
    <property type="term" value="F:structural constituent of ribosome"/>
    <property type="evidence" value="ECO:0007669"/>
    <property type="project" value="InterPro"/>
</dbReference>
<keyword evidence="3" id="KW-0687">Ribonucleoprotein</keyword>
<reference evidence="5" key="1">
    <citation type="submission" date="2020-05" db="EMBL/GenBank/DDBJ databases">
        <title>Phylogenomic resolution of chytrid fungi.</title>
        <authorList>
            <person name="Stajich J.E."/>
            <person name="Amses K."/>
            <person name="Simmons R."/>
            <person name="Seto K."/>
            <person name="Myers J."/>
            <person name="Bonds A."/>
            <person name="Quandt C.A."/>
            <person name="Barry K."/>
            <person name="Liu P."/>
            <person name="Grigoriev I."/>
            <person name="Longcore J.E."/>
            <person name="James T.Y."/>
        </authorList>
    </citation>
    <scope>NUCLEOTIDE SEQUENCE</scope>
    <source>
        <strain evidence="5">PLAUS21</strain>
    </source>
</reference>
<dbReference type="GO" id="GO:0006412">
    <property type="term" value="P:translation"/>
    <property type="evidence" value="ECO:0007669"/>
    <property type="project" value="InterPro"/>
</dbReference>
<evidence type="ECO:0000256" key="1">
    <source>
        <dbReference type="ARBA" id="ARBA00008553"/>
    </source>
</evidence>
<gene>
    <name evidence="5" type="ORF">HK103_005140</name>
</gene>
<dbReference type="Pfam" id="PF00673">
    <property type="entry name" value="Ribosomal_L5_C"/>
    <property type="match status" value="1"/>
</dbReference>
<dbReference type="SUPFAM" id="SSF55282">
    <property type="entry name" value="RL5-like"/>
    <property type="match status" value="1"/>
</dbReference>
<name>A0AAD5UG63_9FUNG</name>
<evidence type="ECO:0000313" key="5">
    <source>
        <dbReference type="EMBL" id="KAJ3256767.1"/>
    </source>
</evidence>
<accession>A0AAD5UG63</accession>
<evidence type="ECO:0000313" key="6">
    <source>
        <dbReference type="Proteomes" id="UP001210925"/>
    </source>
</evidence>
<dbReference type="Proteomes" id="UP001210925">
    <property type="component" value="Unassembled WGS sequence"/>
</dbReference>
<protein>
    <recommendedName>
        <fullName evidence="4">Large ribosomal subunit protein uL5 C-terminal domain-containing protein</fullName>
    </recommendedName>
</protein>
<dbReference type="PANTHER" id="PTHR11994">
    <property type="entry name" value="60S RIBOSOMAL PROTEIN L11-RELATED"/>
    <property type="match status" value="1"/>
</dbReference>
<dbReference type="InterPro" id="IPR022803">
    <property type="entry name" value="Ribosomal_uL5_dom_sf"/>
</dbReference>
<proteinExistence type="inferred from homology"/>
<evidence type="ECO:0000256" key="3">
    <source>
        <dbReference type="ARBA" id="ARBA00023274"/>
    </source>
</evidence>
<dbReference type="EMBL" id="JADGKB010000046">
    <property type="protein sequence ID" value="KAJ3256767.1"/>
    <property type="molecule type" value="Genomic_DNA"/>
</dbReference>
<keyword evidence="6" id="KW-1185">Reference proteome</keyword>
<dbReference type="GO" id="GO:1990904">
    <property type="term" value="C:ribonucleoprotein complex"/>
    <property type="evidence" value="ECO:0007669"/>
    <property type="project" value="UniProtKB-KW"/>
</dbReference>
<comment type="similarity">
    <text evidence="1">Belongs to the universal ribosomal protein uL5 family.</text>
</comment>
<dbReference type="InterPro" id="IPR031309">
    <property type="entry name" value="Ribosomal_uL5_C"/>
</dbReference>
<keyword evidence="2" id="KW-0689">Ribosomal protein</keyword>
<organism evidence="5 6">
    <name type="scientific">Boothiomyces macroporosus</name>
    <dbReference type="NCBI Taxonomy" id="261099"/>
    <lineage>
        <taxon>Eukaryota</taxon>
        <taxon>Fungi</taxon>
        <taxon>Fungi incertae sedis</taxon>
        <taxon>Chytridiomycota</taxon>
        <taxon>Chytridiomycota incertae sedis</taxon>
        <taxon>Chytridiomycetes</taxon>
        <taxon>Rhizophydiales</taxon>
        <taxon>Terramycetaceae</taxon>
        <taxon>Boothiomyces</taxon>
    </lineage>
</organism>